<dbReference type="EMBL" id="SPUM01000132">
    <property type="protein sequence ID" value="TFW28905.1"/>
    <property type="molecule type" value="Genomic_DNA"/>
</dbReference>
<organism evidence="1 2">
    <name type="scientific">Massilia horti</name>
    <dbReference type="NCBI Taxonomy" id="2562153"/>
    <lineage>
        <taxon>Bacteria</taxon>
        <taxon>Pseudomonadati</taxon>
        <taxon>Pseudomonadota</taxon>
        <taxon>Betaproteobacteria</taxon>
        <taxon>Burkholderiales</taxon>
        <taxon>Oxalobacteraceae</taxon>
        <taxon>Telluria group</taxon>
        <taxon>Massilia</taxon>
    </lineage>
</organism>
<reference evidence="1 2" key="1">
    <citation type="submission" date="2019-03" db="EMBL/GenBank/DDBJ databases">
        <title>Draft genome of Massilia hortus sp. nov., a novel bacterial species of the Oxalobacteraceae family.</title>
        <authorList>
            <person name="Peta V."/>
            <person name="Raths R."/>
            <person name="Bucking H."/>
        </authorList>
    </citation>
    <scope>NUCLEOTIDE SEQUENCE [LARGE SCALE GENOMIC DNA]</scope>
    <source>
        <strain evidence="1 2">ONC3</strain>
    </source>
</reference>
<comment type="caution">
    <text evidence="1">The sequence shown here is derived from an EMBL/GenBank/DDBJ whole genome shotgun (WGS) entry which is preliminary data.</text>
</comment>
<keyword evidence="2" id="KW-1185">Reference proteome</keyword>
<gene>
    <name evidence="1" type="ORF">E4O92_19920</name>
</gene>
<accession>A0A4Y9SR10</accession>
<protein>
    <submittedName>
        <fullName evidence="1">Uncharacterized protein</fullName>
    </submittedName>
</protein>
<dbReference type="InterPro" id="IPR054199">
    <property type="entry name" value="DUF6904"/>
</dbReference>
<dbReference type="Pfam" id="PF21845">
    <property type="entry name" value="DUF6904"/>
    <property type="match status" value="1"/>
</dbReference>
<proteinExistence type="predicted"/>
<name>A0A4Y9SR10_9BURK</name>
<sequence length="214" mass="24266">MLAYQLLRNHAGILLCGDYLTLKALHDAVHEVNERSPIIQDKEGSFLALAYDARMAYERKRRVITPPEHTPEIGIRFGVEILWPVLVVQARMLRTSLGYIDSSKQQQAITYALESVIEEAINEDFGEKALSIREQWGRLDPAHPSIEERLDSRGAQFCAWTKAERKAKLAGLLASFDPMYENLYPHWVASGAVDLVAPDELASFSGTEWKDPRW</sequence>
<evidence type="ECO:0000313" key="2">
    <source>
        <dbReference type="Proteomes" id="UP000297258"/>
    </source>
</evidence>
<dbReference type="OrthoDB" id="8351634at2"/>
<evidence type="ECO:0000313" key="1">
    <source>
        <dbReference type="EMBL" id="TFW28905.1"/>
    </source>
</evidence>
<dbReference type="AlphaFoldDB" id="A0A4Y9SR10"/>
<dbReference type="RefSeq" id="WP_135191406.1">
    <property type="nucleotide sequence ID" value="NZ_SPUM01000132.1"/>
</dbReference>
<dbReference type="Proteomes" id="UP000297258">
    <property type="component" value="Unassembled WGS sequence"/>
</dbReference>